<dbReference type="GO" id="GO:0016787">
    <property type="term" value="F:hydrolase activity"/>
    <property type="evidence" value="ECO:0007669"/>
    <property type="project" value="UniProtKB-KW"/>
</dbReference>
<dbReference type="GO" id="GO:0005524">
    <property type="term" value="F:ATP binding"/>
    <property type="evidence" value="ECO:0007669"/>
    <property type="project" value="UniProtKB-KW"/>
</dbReference>
<evidence type="ECO:0000259" key="5">
    <source>
        <dbReference type="Pfam" id="PF13086"/>
    </source>
</evidence>
<dbReference type="Pfam" id="PF13086">
    <property type="entry name" value="AAA_11"/>
    <property type="match status" value="2"/>
</dbReference>
<protein>
    <submittedName>
        <fullName evidence="7">Uncharacterized protein</fullName>
    </submittedName>
</protein>
<dbReference type="RefSeq" id="XP_004832722.1">
    <property type="nucleotide sequence ID" value="XM_004832665.1"/>
</dbReference>
<feature type="domain" description="DNA2/NAM7 helicase helicase" evidence="5">
    <location>
        <begin position="755"/>
        <end position="851"/>
    </location>
</feature>
<dbReference type="GeneID" id="15802877"/>
<evidence type="ECO:0000256" key="4">
    <source>
        <dbReference type="ARBA" id="ARBA00022840"/>
    </source>
</evidence>
<evidence type="ECO:0000256" key="2">
    <source>
        <dbReference type="ARBA" id="ARBA00022801"/>
    </source>
</evidence>
<keyword evidence="8" id="KW-1185">Reference proteome</keyword>
<dbReference type="Proteomes" id="UP000031512">
    <property type="component" value="Unassembled WGS sequence"/>
</dbReference>
<reference evidence="7 8" key="1">
    <citation type="journal article" date="2012" name="BMC Genomics">
        <title>Comparative genomic analysis and phylogenetic position of Theileria equi.</title>
        <authorList>
            <person name="Kappmeyer L.S."/>
            <person name="Thiagarajan M."/>
            <person name="Herndon D.R."/>
            <person name="Ramsay J.D."/>
            <person name="Caler E."/>
            <person name="Djikeng A."/>
            <person name="Gillespie J.J."/>
            <person name="Lau A.O."/>
            <person name="Roalson E.H."/>
            <person name="Silva J.C."/>
            <person name="Silva M.G."/>
            <person name="Suarez C.E."/>
            <person name="Ueti M.W."/>
            <person name="Nene V.M."/>
            <person name="Mealey R.H."/>
            <person name="Knowles D.P."/>
            <person name="Brayton K.A."/>
        </authorList>
    </citation>
    <scope>NUCLEOTIDE SEQUENCE [LARGE SCALE GENOMIC DNA]</scope>
    <source>
        <strain evidence="7 8">WA</strain>
    </source>
</reference>
<dbReference type="GO" id="GO:0005829">
    <property type="term" value="C:cytosol"/>
    <property type="evidence" value="ECO:0007669"/>
    <property type="project" value="TreeGrafter"/>
</dbReference>
<dbReference type="Pfam" id="PF13087">
    <property type="entry name" value="AAA_12"/>
    <property type="match status" value="1"/>
</dbReference>
<proteinExistence type="predicted"/>
<sequence length="1113" mass="125038">MSTGKHGNFYIATQRLDTPSHPTKKRVSAIGGAKQPSIMRFTRSYFTDNQDSLAANAKKGHEEGASTPLQNEKLEKLITSFGKNFEFNRVMFNDDNVLNTLMVKLRSLSIDIKWDLTMENFTAACKYEVPLPSGKVLSGVTYAPNKKTAKKYAARIIVAELNPPTPEEISAITKWIVSIHKNLSGLKQIDIKKSYNGSEHVCKLVWEKDGSFYNAQGSGTTEKEAELYASQAMLLETYNLKNLEPNKHEQTPSQMQIDTTNELSKSDVGKINELRYSIGSRLKIDQKEKITVSGKIFDATLTWSWTGDDGKPITKVAYGQGLSKAVARANAGKNMLVEVGIIENVTPKETKVATEIRDMIKRNIKKAVEMASELIENSNSSAWRLFFPPLWEDIMKRQDKTLITPLINALKSGSCNDSELKQIEGVIPTDIWTTMLSKAIMLTDDDFVKHLFDSIKTLKLDPRYFYSLDAREYYQRFSLMITMELNAIVSSTLLMKKNYYQYSNKILNLRKTRIVLPHLAFNGPITPDYFASDPLREGNIVVVIPLDGNIITGKSWEQGFFATVTKAKVENRSIDLKMKFVNKLIYSDGDECFSSENYGVVDITQTISYNRMMGALLSLSHSIIPITSTRAYTYTYEIRDILLHKASYRTFEDTKLYSLPTPLSLTPSQTEACLSAVNNNITLIQGPPGTGKTHVACAIIDSWRRLHPQERILAVSDSNVAADTLIEALSACGIPALRIGSGSEYDLQEEGIKDLSRYQAYLYLKSKHKYKEANSLRTVLFMEAIKNNKIIIATCIGSGSDLLDNLQFSFVIVDECAQSIEPANLVSIGRGCKSLVLIGDHKQLRPTIISNTVARSGLSKSLLERLVDENVVPICLLNSQRRMHPTIAEFSNLHFYNGMLQNEDVDDINRPQIAGFKWPVAGYNLCFVDISTGTPYNNFETPYGTSKYNQVEVNCVISILRSFLAAGDIEERQIGILTPYDAQKNVLQNQVNLIQGINAKAISIDSVDGFQGKEKDLIIFSAVRSNLNKDIGFLRDPRRMNVMLTRARRGLIIIGDLFTLSNDFENWRQFLNWIYSRQLNIHISQLGNHLDPAFSVPVTHSEAHQLQATNYME</sequence>
<dbReference type="GO" id="GO:0004386">
    <property type="term" value="F:helicase activity"/>
    <property type="evidence" value="ECO:0007669"/>
    <property type="project" value="UniProtKB-KW"/>
</dbReference>
<accession>L1LDG1</accession>
<dbReference type="GO" id="GO:0043186">
    <property type="term" value="C:P granule"/>
    <property type="evidence" value="ECO:0007669"/>
    <property type="project" value="TreeGrafter"/>
</dbReference>
<evidence type="ECO:0000313" key="8">
    <source>
        <dbReference type="Proteomes" id="UP000031512"/>
    </source>
</evidence>
<feature type="domain" description="DNA2/NAM7 helicase helicase" evidence="5">
    <location>
        <begin position="665"/>
        <end position="743"/>
    </location>
</feature>
<dbReference type="OrthoDB" id="6513042at2759"/>
<dbReference type="InterPro" id="IPR041677">
    <property type="entry name" value="DNA2/NAM7_AAA_11"/>
</dbReference>
<dbReference type="STRING" id="1537102.L1LDG1"/>
<dbReference type="FunFam" id="3.40.50.300:FF:000326">
    <property type="entry name" value="P-loop containing nucleoside triphosphate hydrolase"/>
    <property type="match status" value="1"/>
</dbReference>
<dbReference type="PANTHER" id="PTHR10887:SF322">
    <property type="entry name" value="HELICASE MOV-10"/>
    <property type="match status" value="1"/>
</dbReference>
<dbReference type="Gene3D" id="3.40.50.300">
    <property type="entry name" value="P-loop containing nucleotide triphosphate hydrolases"/>
    <property type="match status" value="2"/>
</dbReference>
<comment type="caution">
    <text evidence="7">The sequence shown here is derived from an EMBL/GenBank/DDBJ whole genome shotgun (WGS) entry which is preliminary data.</text>
</comment>
<gene>
    <name evidence="7" type="ORF">BEWA_053250</name>
</gene>
<organism evidence="7 8">
    <name type="scientific">Theileria equi strain WA</name>
    <dbReference type="NCBI Taxonomy" id="1537102"/>
    <lineage>
        <taxon>Eukaryota</taxon>
        <taxon>Sar</taxon>
        <taxon>Alveolata</taxon>
        <taxon>Apicomplexa</taxon>
        <taxon>Aconoidasida</taxon>
        <taxon>Piroplasmida</taxon>
        <taxon>Theileriidae</taxon>
        <taxon>Theileria</taxon>
    </lineage>
</organism>
<dbReference type="KEGG" id="beq:BEWA_053250"/>
<dbReference type="eggNOG" id="KOG1802">
    <property type="taxonomic scope" value="Eukaryota"/>
</dbReference>
<feature type="domain" description="DNA2/NAM7 helicase-like C-terminal" evidence="6">
    <location>
        <begin position="858"/>
        <end position="1056"/>
    </location>
</feature>
<keyword evidence="1" id="KW-0547">Nucleotide-binding</keyword>
<name>L1LDG1_THEEQ</name>
<dbReference type="SUPFAM" id="SSF52540">
    <property type="entry name" value="P-loop containing nucleoside triphosphate hydrolases"/>
    <property type="match status" value="1"/>
</dbReference>
<dbReference type="InterPro" id="IPR027417">
    <property type="entry name" value="P-loop_NTPase"/>
</dbReference>
<dbReference type="VEuPathDB" id="PiroplasmaDB:BEWA_053250"/>
<evidence type="ECO:0000256" key="1">
    <source>
        <dbReference type="ARBA" id="ARBA00022741"/>
    </source>
</evidence>
<keyword evidence="3" id="KW-0347">Helicase</keyword>
<keyword evidence="4" id="KW-0067">ATP-binding</keyword>
<evidence type="ECO:0000313" key="7">
    <source>
        <dbReference type="EMBL" id="EKX73270.1"/>
    </source>
</evidence>
<dbReference type="InterPro" id="IPR047187">
    <property type="entry name" value="SF1_C_Upf1"/>
</dbReference>
<keyword evidence="2" id="KW-0378">Hydrolase</keyword>
<dbReference type="EMBL" id="ACOU01000003">
    <property type="protein sequence ID" value="EKX73270.1"/>
    <property type="molecule type" value="Genomic_DNA"/>
</dbReference>
<dbReference type="InterPro" id="IPR041679">
    <property type="entry name" value="DNA2/NAM7-like_C"/>
</dbReference>
<dbReference type="InterPro" id="IPR045055">
    <property type="entry name" value="DNA2/NAM7-like"/>
</dbReference>
<evidence type="ECO:0000256" key="3">
    <source>
        <dbReference type="ARBA" id="ARBA00022806"/>
    </source>
</evidence>
<dbReference type="GO" id="GO:0035194">
    <property type="term" value="P:regulatory ncRNA-mediated post-transcriptional gene silencing"/>
    <property type="evidence" value="ECO:0007669"/>
    <property type="project" value="TreeGrafter"/>
</dbReference>
<evidence type="ECO:0000259" key="6">
    <source>
        <dbReference type="Pfam" id="PF13087"/>
    </source>
</evidence>
<dbReference type="CDD" id="cd18808">
    <property type="entry name" value="SF1_C_Upf1"/>
    <property type="match status" value="1"/>
</dbReference>
<dbReference type="AlphaFoldDB" id="L1LDG1"/>
<dbReference type="PANTHER" id="PTHR10887">
    <property type="entry name" value="DNA2/NAM7 HELICASE FAMILY"/>
    <property type="match status" value="1"/>
</dbReference>
<dbReference type="GO" id="GO:0005694">
    <property type="term" value="C:chromosome"/>
    <property type="evidence" value="ECO:0007669"/>
    <property type="project" value="UniProtKB-ARBA"/>
</dbReference>